<dbReference type="Gene3D" id="3.40.50.1220">
    <property type="entry name" value="TPP-binding domain"/>
    <property type="match status" value="1"/>
</dbReference>
<keyword evidence="18" id="KW-0560">Oxidoreductase</keyword>
<evidence type="ECO:0000256" key="7">
    <source>
        <dbReference type="ARBA" id="ARBA00022519"/>
    </source>
</evidence>
<dbReference type="InterPro" id="IPR012136">
    <property type="entry name" value="NADH_DH_b"/>
</dbReference>
<comment type="function">
    <text evidence="1 15">The transhydrogenation between NADH and NADP is coupled to respiration and ATP hydrolysis and functions as a proton pump across the membrane.</text>
</comment>
<feature type="transmembrane region" description="Helical" evidence="16">
    <location>
        <begin position="205"/>
        <end position="224"/>
    </location>
</feature>
<dbReference type="SUPFAM" id="SSF52467">
    <property type="entry name" value="DHS-like NAD/FAD-binding domain"/>
    <property type="match status" value="1"/>
</dbReference>
<keyword evidence="12 15" id="KW-0520">NAD</keyword>
<comment type="subcellular location">
    <subcellularLocation>
        <location evidence="2">Cell inner membrane</location>
        <topology evidence="2">Multi-pass membrane protein</topology>
    </subcellularLocation>
</comment>
<dbReference type="OrthoDB" id="9763786at2"/>
<dbReference type="PIRSF" id="PIRSF000204">
    <property type="entry name" value="PNTB"/>
    <property type="match status" value="1"/>
</dbReference>
<dbReference type="Proteomes" id="UP000077037">
    <property type="component" value="Unassembled WGS sequence"/>
</dbReference>
<name>A0A157QCL2_9BORD</name>
<evidence type="ECO:0000256" key="10">
    <source>
        <dbReference type="ARBA" id="ARBA00022967"/>
    </source>
</evidence>
<keyword evidence="9 15" id="KW-0521">NADP</keyword>
<evidence type="ECO:0000259" key="17">
    <source>
        <dbReference type="Pfam" id="PF02233"/>
    </source>
</evidence>
<gene>
    <name evidence="18" type="primary">pntB1</name>
    <name evidence="18" type="ORF">SAMEA1982600_03474</name>
</gene>
<keyword evidence="8 16" id="KW-0812">Transmembrane</keyword>
<accession>A0A157QCL2</accession>
<reference evidence="18 19" key="1">
    <citation type="submission" date="2016-03" db="EMBL/GenBank/DDBJ databases">
        <authorList>
            <consortium name="Pathogen Informatics"/>
        </authorList>
    </citation>
    <scope>NUCLEOTIDE SEQUENCE [LARGE SCALE GENOMIC DNA]</scope>
    <source>
        <strain evidence="18 19">NCTC13364</strain>
    </source>
</reference>
<dbReference type="GO" id="GO:0050661">
    <property type="term" value="F:NADP binding"/>
    <property type="evidence" value="ECO:0007669"/>
    <property type="project" value="InterPro"/>
</dbReference>
<keyword evidence="13 15" id="KW-0472">Membrane</keyword>
<dbReference type="PANTHER" id="PTHR44758">
    <property type="entry name" value="NAD(P) TRANSHYDROGENASE SUBUNIT BETA"/>
    <property type="match status" value="1"/>
</dbReference>
<feature type="transmembrane region" description="Helical" evidence="16">
    <location>
        <begin position="181"/>
        <end position="199"/>
    </location>
</feature>
<feature type="transmembrane region" description="Helical" evidence="16">
    <location>
        <begin position="137"/>
        <end position="160"/>
    </location>
</feature>
<evidence type="ECO:0000256" key="13">
    <source>
        <dbReference type="ARBA" id="ARBA00023136"/>
    </source>
</evidence>
<evidence type="ECO:0000256" key="16">
    <source>
        <dbReference type="SAM" id="Phobius"/>
    </source>
</evidence>
<evidence type="ECO:0000256" key="5">
    <source>
        <dbReference type="ARBA" id="ARBA00014581"/>
    </source>
</evidence>
<sequence length="480" mass="50063">MTISMNLVTLLYLVASVCFIQALKGLSHPTTSRRGNAFGMAGMAIAVLTTAALIVSLARPGQAGIGLGWVLLGLLVGGSVGTLMARRVEMTKMPELVAFMHSMIGLAAVAIAVAIVAEPHAFGIAAAGMPIPPGNRLELFIGTFVGAITFSGSVIAFGKLSGKYKFRLFQGAPVVFGGQHMLNLLLALAMLGCGFWFMATQAWLPFVLMTAIAFVLGVLIIIPIGGADMPVVVSMLNSYSGWAAAGIGFSLNNPMLIIAGSLVGSSGAILSYIMCKAMNRSFFNVILGGFGGQAGAGATAGDAQQRSVKSGSPEDAAFLMANAESVVIVPGYGLAVARAQHALKELAAKLGEKGITVKYAIHPVAGRMPGHMNVLLAEAEVPYDQVFEMDDINGEFGQTDVVLVLGANDVVNPAAKNDPQSPIAGMPILEAYKARTVIVNKRSMAAGYAGLDNELFYLDKTMMVFGDAKKVLEEMVKAVE</sequence>
<comment type="similarity">
    <text evidence="3 15">Belongs to the PNT beta subunit family.</text>
</comment>
<feature type="transmembrane region" description="Helical" evidence="16">
    <location>
        <begin position="38"/>
        <end position="58"/>
    </location>
</feature>
<dbReference type="FunFam" id="3.40.50.1220:FF:000002">
    <property type="entry name" value="NAD(P) transhydrogenase subunit beta"/>
    <property type="match status" value="1"/>
</dbReference>
<comment type="catalytic activity">
    <reaction evidence="14 15">
        <text>NAD(+) + NADPH + H(+)(in) = NADH + NADP(+) + H(+)(out)</text>
        <dbReference type="Rhea" id="RHEA:47992"/>
        <dbReference type="ChEBI" id="CHEBI:15378"/>
        <dbReference type="ChEBI" id="CHEBI:57540"/>
        <dbReference type="ChEBI" id="CHEBI:57783"/>
        <dbReference type="ChEBI" id="CHEBI:57945"/>
        <dbReference type="ChEBI" id="CHEBI:58349"/>
        <dbReference type="EC" id="7.1.1.1"/>
    </reaction>
</comment>
<keyword evidence="6 15" id="KW-1003">Cell membrane</keyword>
<dbReference type="GO" id="GO:0008750">
    <property type="term" value="F:proton-translocating NAD(P)+ transhydrogenase activity"/>
    <property type="evidence" value="ECO:0007669"/>
    <property type="project" value="UniProtKB-EC"/>
</dbReference>
<feature type="transmembrane region" description="Helical" evidence="16">
    <location>
        <begin position="6"/>
        <end position="26"/>
    </location>
</feature>
<dbReference type="EC" id="7.1.1.1" evidence="4 15"/>
<dbReference type="InterPro" id="IPR029035">
    <property type="entry name" value="DHS-like_NAD/FAD-binding_dom"/>
</dbReference>
<dbReference type="InterPro" id="IPR034300">
    <property type="entry name" value="PNTB-like"/>
</dbReference>
<dbReference type="AlphaFoldDB" id="A0A157QCL2"/>
<evidence type="ECO:0000256" key="14">
    <source>
        <dbReference type="ARBA" id="ARBA00048202"/>
    </source>
</evidence>
<evidence type="ECO:0000313" key="19">
    <source>
        <dbReference type="Proteomes" id="UP000077037"/>
    </source>
</evidence>
<protein>
    <recommendedName>
        <fullName evidence="5 15">NAD(P) transhydrogenase subunit beta</fullName>
        <ecNumber evidence="4 15">7.1.1.1</ecNumber>
    </recommendedName>
    <alternativeName>
        <fullName evidence="15">Nicotinamide nucleotide transhydrogenase subunit beta</fullName>
    </alternativeName>
</protein>
<dbReference type="EMBL" id="FKBS01000017">
    <property type="protein sequence ID" value="SAI42819.1"/>
    <property type="molecule type" value="Genomic_DNA"/>
</dbReference>
<evidence type="ECO:0000256" key="11">
    <source>
        <dbReference type="ARBA" id="ARBA00022989"/>
    </source>
</evidence>
<dbReference type="PANTHER" id="PTHR44758:SF1">
    <property type="entry name" value="NAD(P) TRANSHYDROGENASE SUBUNIT BETA"/>
    <property type="match status" value="1"/>
</dbReference>
<dbReference type="Pfam" id="PF02233">
    <property type="entry name" value="PNTB"/>
    <property type="match status" value="1"/>
</dbReference>
<evidence type="ECO:0000256" key="6">
    <source>
        <dbReference type="ARBA" id="ARBA00022475"/>
    </source>
</evidence>
<feature type="domain" description="NADP transhydrogenase beta-like" evidence="17">
    <location>
        <begin position="9"/>
        <end position="477"/>
    </location>
</feature>
<evidence type="ECO:0000256" key="12">
    <source>
        <dbReference type="ARBA" id="ARBA00023027"/>
    </source>
</evidence>
<evidence type="ECO:0000256" key="1">
    <source>
        <dbReference type="ARBA" id="ARBA00003943"/>
    </source>
</evidence>
<organism evidence="18 19">
    <name type="scientific">Bordetella ansorpii</name>
    <dbReference type="NCBI Taxonomy" id="288768"/>
    <lineage>
        <taxon>Bacteria</taxon>
        <taxon>Pseudomonadati</taxon>
        <taxon>Pseudomonadota</taxon>
        <taxon>Betaproteobacteria</taxon>
        <taxon>Burkholderiales</taxon>
        <taxon>Alcaligenaceae</taxon>
        <taxon>Bordetella</taxon>
    </lineage>
</organism>
<keyword evidence="7 15" id="KW-0997">Cell inner membrane</keyword>
<keyword evidence="11 16" id="KW-1133">Transmembrane helix</keyword>
<evidence type="ECO:0000313" key="18">
    <source>
        <dbReference type="EMBL" id="SAI42819.1"/>
    </source>
</evidence>
<evidence type="ECO:0000256" key="2">
    <source>
        <dbReference type="ARBA" id="ARBA00004429"/>
    </source>
</evidence>
<feature type="transmembrane region" description="Helical" evidence="16">
    <location>
        <begin position="96"/>
        <end position="117"/>
    </location>
</feature>
<evidence type="ECO:0000256" key="15">
    <source>
        <dbReference type="PIRNR" id="PIRNR000204"/>
    </source>
</evidence>
<proteinExistence type="inferred from homology"/>
<evidence type="ECO:0000256" key="4">
    <source>
        <dbReference type="ARBA" id="ARBA00012943"/>
    </source>
</evidence>
<evidence type="ECO:0000256" key="8">
    <source>
        <dbReference type="ARBA" id="ARBA00022692"/>
    </source>
</evidence>
<keyword evidence="10 15" id="KW-1278">Translocase</keyword>
<feature type="transmembrane region" description="Helical" evidence="16">
    <location>
        <begin position="64"/>
        <end position="84"/>
    </location>
</feature>
<evidence type="ECO:0000256" key="9">
    <source>
        <dbReference type="ARBA" id="ARBA00022857"/>
    </source>
</evidence>
<dbReference type="GO" id="GO:0005886">
    <property type="term" value="C:plasma membrane"/>
    <property type="evidence" value="ECO:0007669"/>
    <property type="project" value="UniProtKB-SubCell"/>
</dbReference>
<dbReference type="GO" id="GO:0016491">
    <property type="term" value="F:oxidoreductase activity"/>
    <property type="evidence" value="ECO:0007669"/>
    <property type="project" value="UniProtKB-KW"/>
</dbReference>
<dbReference type="RefSeq" id="WP_066415710.1">
    <property type="nucleotide sequence ID" value="NZ_FKBS01000017.1"/>
</dbReference>
<evidence type="ECO:0000256" key="3">
    <source>
        <dbReference type="ARBA" id="ARBA00007919"/>
    </source>
</evidence>